<feature type="region of interest" description="Disordered" evidence="10">
    <location>
        <begin position="677"/>
        <end position="698"/>
    </location>
</feature>
<evidence type="ECO:0000256" key="7">
    <source>
        <dbReference type="PIRSR" id="PIRSR634016-1"/>
    </source>
</evidence>
<keyword evidence="6" id="KW-0482">Metalloprotease</keyword>
<dbReference type="InterPro" id="IPR027268">
    <property type="entry name" value="Peptidase_M4/M1_CTD_sf"/>
</dbReference>
<dbReference type="GO" id="GO:0046872">
    <property type="term" value="F:metal ion binding"/>
    <property type="evidence" value="ECO:0007669"/>
    <property type="project" value="UniProtKB-KW"/>
</dbReference>
<keyword evidence="2" id="KW-0645">Protease</keyword>
<feature type="active site" description="Proton acceptor" evidence="7">
    <location>
        <position position="481"/>
    </location>
</feature>
<evidence type="ECO:0000256" key="1">
    <source>
        <dbReference type="ARBA" id="ARBA00010136"/>
    </source>
</evidence>
<proteinExistence type="inferred from homology"/>
<dbReference type="EMBL" id="JBGFUD010004450">
    <property type="protein sequence ID" value="MFH4979639.1"/>
    <property type="molecule type" value="Genomic_DNA"/>
</dbReference>
<dbReference type="AlphaFoldDB" id="A0ABD6EQT0"/>
<dbReference type="InterPro" id="IPR034016">
    <property type="entry name" value="M1_APN-typ"/>
</dbReference>
<evidence type="ECO:0000256" key="6">
    <source>
        <dbReference type="ARBA" id="ARBA00023049"/>
    </source>
</evidence>
<dbReference type="Gene3D" id="1.10.390.10">
    <property type="entry name" value="Neutral Protease Domain 2"/>
    <property type="match status" value="1"/>
</dbReference>
<dbReference type="PANTHER" id="PTHR11533:SF21">
    <property type="entry name" value="AMINOPEPTIDASE"/>
    <property type="match status" value="1"/>
</dbReference>
<dbReference type="InterPro" id="IPR045357">
    <property type="entry name" value="Aminopeptidase_N-like_N"/>
</dbReference>
<evidence type="ECO:0000256" key="8">
    <source>
        <dbReference type="PIRSR" id="PIRSR634016-3"/>
    </source>
</evidence>
<feature type="compositionally biased region" description="Basic and acidic residues" evidence="10">
    <location>
        <begin position="677"/>
        <end position="688"/>
    </location>
</feature>
<dbReference type="InterPro" id="IPR001930">
    <property type="entry name" value="Peptidase_M1"/>
</dbReference>
<comment type="cofactor">
    <cofactor evidence="8">
        <name>Zn(2+)</name>
        <dbReference type="ChEBI" id="CHEBI:29105"/>
    </cofactor>
    <text evidence="8">Binds 1 zinc ion per subunit.</text>
</comment>
<keyword evidence="4" id="KW-0378">Hydrolase</keyword>
<keyword evidence="11" id="KW-1133">Transmembrane helix</keyword>
<dbReference type="GO" id="GO:0006508">
    <property type="term" value="P:proteolysis"/>
    <property type="evidence" value="ECO:0007669"/>
    <property type="project" value="UniProtKB-KW"/>
</dbReference>
<accession>A0ABD6EQT0</accession>
<dbReference type="InterPro" id="IPR014782">
    <property type="entry name" value="Peptidase_M1_dom"/>
</dbReference>
<dbReference type="InterPro" id="IPR042097">
    <property type="entry name" value="Aminopeptidase_N-like_N_sf"/>
</dbReference>
<evidence type="ECO:0000256" key="11">
    <source>
        <dbReference type="SAM" id="Phobius"/>
    </source>
</evidence>
<feature type="domain" description="Peptidase M1 membrane alanine aminopeptidase" evidence="12">
    <location>
        <begin position="400"/>
        <end position="629"/>
    </location>
</feature>
<dbReference type="FunFam" id="1.10.390.10:FF:000025">
    <property type="entry name" value="Aminopeptidase"/>
    <property type="match status" value="1"/>
</dbReference>
<feature type="site" description="Transition state stabilizer" evidence="9">
    <location>
        <position position="565"/>
    </location>
</feature>
<feature type="domain" description="Aminopeptidase N-like N-terminal" evidence="13">
    <location>
        <begin position="169"/>
        <end position="365"/>
    </location>
</feature>
<dbReference type="Pfam" id="PF17900">
    <property type="entry name" value="Peptidase_M1_N"/>
    <property type="match status" value="1"/>
</dbReference>
<keyword evidence="11" id="KW-0472">Membrane</keyword>
<dbReference type="SUPFAM" id="SSF63737">
    <property type="entry name" value="Leukotriene A4 hydrolase N-terminal domain"/>
    <property type="match status" value="1"/>
</dbReference>
<dbReference type="Pfam" id="PF01433">
    <property type="entry name" value="Peptidase_M1"/>
    <property type="match status" value="1"/>
</dbReference>
<dbReference type="PANTHER" id="PTHR11533">
    <property type="entry name" value="PROTEASE M1 ZINC METALLOPROTEASE"/>
    <property type="match status" value="1"/>
</dbReference>
<dbReference type="Gene3D" id="2.60.40.1730">
    <property type="entry name" value="tricorn interacting facor f3 domain"/>
    <property type="match status" value="1"/>
</dbReference>
<dbReference type="GO" id="GO:0008237">
    <property type="term" value="F:metallopeptidase activity"/>
    <property type="evidence" value="ECO:0007669"/>
    <property type="project" value="UniProtKB-KW"/>
</dbReference>
<evidence type="ECO:0000313" key="15">
    <source>
        <dbReference type="Proteomes" id="UP001608902"/>
    </source>
</evidence>
<feature type="transmembrane region" description="Helical" evidence="11">
    <location>
        <begin position="53"/>
        <end position="77"/>
    </location>
</feature>
<comment type="similarity">
    <text evidence="1">Belongs to the peptidase M1 family.</text>
</comment>
<organism evidence="14 15">
    <name type="scientific">Gnathostoma spinigerum</name>
    <dbReference type="NCBI Taxonomy" id="75299"/>
    <lineage>
        <taxon>Eukaryota</taxon>
        <taxon>Metazoa</taxon>
        <taxon>Ecdysozoa</taxon>
        <taxon>Nematoda</taxon>
        <taxon>Chromadorea</taxon>
        <taxon>Rhabditida</taxon>
        <taxon>Spirurina</taxon>
        <taxon>Gnathostomatomorpha</taxon>
        <taxon>Gnathostomatoidea</taxon>
        <taxon>Gnathostomatidae</taxon>
        <taxon>Gnathostoma</taxon>
    </lineage>
</organism>
<feature type="binding site" evidence="8">
    <location>
        <position position="484"/>
    </location>
    <ligand>
        <name>Zn(2+)</name>
        <dbReference type="ChEBI" id="CHEBI:29105"/>
        <note>catalytic</note>
    </ligand>
</feature>
<evidence type="ECO:0000256" key="3">
    <source>
        <dbReference type="ARBA" id="ARBA00022723"/>
    </source>
</evidence>
<evidence type="ECO:0000256" key="10">
    <source>
        <dbReference type="SAM" id="MobiDB-lite"/>
    </source>
</evidence>
<keyword evidence="5 8" id="KW-0862">Zinc</keyword>
<evidence type="ECO:0000256" key="9">
    <source>
        <dbReference type="PIRSR" id="PIRSR634016-4"/>
    </source>
</evidence>
<comment type="caution">
    <text evidence="14">The sequence shown here is derived from an EMBL/GenBank/DDBJ whole genome shotgun (WGS) entry which is preliminary data.</text>
</comment>
<evidence type="ECO:0000256" key="4">
    <source>
        <dbReference type="ARBA" id="ARBA00022801"/>
    </source>
</evidence>
<evidence type="ECO:0008006" key="16">
    <source>
        <dbReference type="Google" id="ProtNLM"/>
    </source>
</evidence>
<dbReference type="InterPro" id="IPR050344">
    <property type="entry name" value="Peptidase_M1_aminopeptidases"/>
</dbReference>
<evidence type="ECO:0000259" key="13">
    <source>
        <dbReference type="Pfam" id="PF17900"/>
    </source>
</evidence>
<keyword evidence="3 8" id="KW-0479">Metal-binding</keyword>
<sequence length="698" mass="80976">MNSERASLKNRRREEIEPCLRADNQSLGVLQDSLPSRLSFIAVKGTDYIGRCVLFLFILAIFLLAVVLAFLVGHWLARNDPFFESTTPSSLNVTTTRNAAVLTITEAVHSNDKENWLEENDEQSLTLLDVYVPSNIEITMWPPLHLATTNNNKKRRNILLTALPRHILPVHYDLLLDLTTFAHSNKIRGNISILLESYGNSTKNEIVFHAASTVHIDRLRVHHEGRPVMIESLHRDYRKKIVRIITKERLRSGWHTLEVQFVTRLCDDDDVSGVHCYRNGAANSKNDNKTLPVISFTTKFEPTLARTFIPCWDEPSVKATFNVSVIHQPTITVLSNMPPYRMQQNKRRRNVITSFHRTPPMSVYLLAFAAGSFMRLETSTQRNIPLTIWTLREDFIHARFAANFSPSMFDKHEREFEIKYPLPKLDFVVARSFPVGGMENWGLIIFHNDMILLDSFLEDYVNMTVDLMAERFKIEKIITHEIAHQWFGNLVTMDDWSEIWLNEGFASFYVHDFLSRDYPNLASSEYYLRLTQLVTRQTMDEKFALVRHLRSESEVENAFDRIHLYTKGCVIVKMMMDLVKEAPFRAGVRRYLKRNAYKAVSRDALWDAMPPFADHGAENLRLEDVIDPWLINEGIPEVVISRNYNEDSVKVTQRASDQNQYVIFLTDVNLNYNEQIHHSNDRLRRDNQNTDTKQVSTK</sequence>
<dbReference type="PRINTS" id="PR00756">
    <property type="entry name" value="ALADIPTASE"/>
</dbReference>
<dbReference type="SUPFAM" id="SSF55486">
    <property type="entry name" value="Metalloproteases ('zincins'), catalytic domain"/>
    <property type="match status" value="1"/>
</dbReference>
<feature type="compositionally biased region" description="Polar residues" evidence="10">
    <location>
        <begin position="689"/>
        <end position="698"/>
    </location>
</feature>
<protein>
    <recommendedName>
        <fullName evidence="16">Aminopeptidase</fullName>
    </recommendedName>
</protein>
<evidence type="ECO:0000256" key="2">
    <source>
        <dbReference type="ARBA" id="ARBA00022670"/>
    </source>
</evidence>
<reference evidence="14 15" key="1">
    <citation type="submission" date="2024-08" db="EMBL/GenBank/DDBJ databases">
        <title>Gnathostoma spinigerum genome.</title>
        <authorList>
            <person name="Gonzalez-Bertolin B."/>
            <person name="Monzon S."/>
            <person name="Zaballos A."/>
            <person name="Jimenez P."/>
            <person name="Dekumyoy P."/>
            <person name="Varona S."/>
            <person name="Cuesta I."/>
            <person name="Sumanam S."/>
            <person name="Adisakwattana P."/>
            <person name="Gasser R.B."/>
            <person name="Hernandez-Gonzalez A."/>
            <person name="Young N.D."/>
            <person name="Perteguer M.J."/>
        </authorList>
    </citation>
    <scope>NUCLEOTIDE SEQUENCE [LARGE SCALE GENOMIC DNA]</scope>
    <source>
        <strain evidence="14">AL3</strain>
        <tissue evidence="14">Liver</tissue>
    </source>
</reference>
<name>A0ABD6EQT0_9BILA</name>
<evidence type="ECO:0000256" key="5">
    <source>
        <dbReference type="ARBA" id="ARBA00022833"/>
    </source>
</evidence>
<evidence type="ECO:0000313" key="14">
    <source>
        <dbReference type="EMBL" id="MFH4979639.1"/>
    </source>
</evidence>
<feature type="binding site" evidence="8">
    <location>
        <position position="480"/>
    </location>
    <ligand>
        <name>Zn(2+)</name>
        <dbReference type="ChEBI" id="CHEBI:29105"/>
        <note>catalytic</note>
    </ligand>
</feature>
<gene>
    <name evidence="14" type="ORF">AB6A40_006348</name>
</gene>
<evidence type="ECO:0000259" key="12">
    <source>
        <dbReference type="Pfam" id="PF01433"/>
    </source>
</evidence>
<keyword evidence="11" id="KW-0812">Transmembrane</keyword>
<feature type="binding site" evidence="8">
    <location>
        <position position="503"/>
    </location>
    <ligand>
        <name>Zn(2+)</name>
        <dbReference type="ChEBI" id="CHEBI:29105"/>
        <note>catalytic</note>
    </ligand>
</feature>
<dbReference type="CDD" id="cd09601">
    <property type="entry name" value="M1_APN-Q_like"/>
    <property type="match status" value="1"/>
</dbReference>
<keyword evidence="15" id="KW-1185">Reference proteome</keyword>
<dbReference type="Proteomes" id="UP001608902">
    <property type="component" value="Unassembled WGS sequence"/>
</dbReference>